<keyword evidence="2" id="KW-1003">Cell membrane</keyword>
<proteinExistence type="predicted"/>
<dbReference type="EMBL" id="OJIN01000230">
    <property type="protein sequence ID" value="SPD76139.1"/>
    <property type="molecule type" value="Genomic_DNA"/>
</dbReference>
<gene>
    <name evidence="8" type="ORF">PITCH_A840025</name>
</gene>
<sequence>MKAVFYIFLIRLSRVFGSWVFVLISRLIAACYYILFPNKAAVSVRFYRTVFPGHCLIYYLICAWKQYKNFTYVFLDRFLVRDLNDITYTSEGHQHLETAVGRTGGILLMSHLGNWDVAANLLKKKYDRLKILLYMGIRNKEQIEAIQKEDLAEKGVEIVAVDQEGGSPFDIIKGIEFIRSGGLVSMTGDVLWRKGQRSVSVKILGHEALLPDVPYLFAHLSGAPLFIFFAFRTGDKSYHFNISEPIQINCPSRAKRDEIIRKSAQKYADILEQTILMHPFEWYHFEPFLIPRNPDR</sequence>
<evidence type="ECO:0000256" key="3">
    <source>
        <dbReference type="ARBA" id="ARBA00022519"/>
    </source>
</evidence>
<organism evidence="8">
    <name type="scientific">uncultured Desulfobacterium sp</name>
    <dbReference type="NCBI Taxonomy" id="201089"/>
    <lineage>
        <taxon>Bacteria</taxon>
        <taxon>Pseudomonadati</taxon>
        <taxon>Thermodesulfobacteriota</taxon>
        <taxon>Desulfobacteria</taxon>
        <taxon>Desulfobacterales</taxon>
        <taxon>Desulfobacteriaceae</taxon>
        <taxon>Desulfobacterium</taxon>
        <taxon>environmental samples</taxon>
    </lineage>
</organism>
<dbReference type="GO" id="GO:0016746">
    <property type="term" value="F:acyltransferase activity"/>
    <property type="evidence" value="ECO:0007669"/>
    <property type="project" value="UniProtKB-KW"/>
</dbReference>
<evidence type="ECO:0000256" key="4">
    <source>
        <dbReference type="ARBA" id="ARBA00022679"/>
    </source>
</evidence>
<feature type="transmembrane region" description="Helical" evidence="7">
    <location>
        <begin position="12"/>
        <end position="35"/>
    </location>
</feature>
<dbReference type="Pfam" id="PF03279">
    <property type="entry name" value="Lip_A_acyltrans"/>
    <property type="match status" value="1"/>
</dbReference>
<keyword evidence="6 8" id="KW-0012">Acyltransferase</keyword>
<name>A0A445N361_9BACT</name>
<evidence type="ECO:0000256" key="6">
    <source>
        <dbReference type="ARBA" id="ARBA00023315"/>
    </source>
</evidence>
<keyword evidence="7" id="KW-1133">Transmembrane helix</keyword>
<evidence type="ECO:0000256" key="5">
    <source>
        <dbReference type="ARBA" id="ARBA00023136"/>
    </source>
</evidence>
<keyword evidence="3" id="KW-0997">Cell inner membrane</keyword>
<dbReference type="PANTHER" id="PTHR30606:SF10">
    <property type="entry name" value="PHOSPHATIDYLINOSITOL MANNOSIDE ACYLTRANSFERASE"/>
    <property type="match status" value="1"/>
</dbReference>
<evidence type="ECO:0000256" key="7">
    <source>
        <dbReference type="SAM" id="Phobius"/>
    </source>
</evidence>
<evidence type="ECO:0000256" key="2">
    <source>
        <dbReference type="ARBA" id="ARBA00022475"/>
    </source>
</evidence>
<dbReference type="GO" id="GO:0005886">
    <property type="term" value="C:plasma membrane"/>
    <property type="evidence" value="ECO:0007669"/>
    <property type="project" value="UniProtKB-SubCell"/>
</dbReference>
<reference evidence="8" key="1">
    <citation type="submission" date="2018-01" db="EMBL/GenBank/DDBJ databases">
        <authorList>
            <person name="Regsiter A."/>
            <person name="William W."/>
        </authorList>
    </citation>
    <scope>NUCLEOTIDE SEQUENCE</scope>
    <source>
        <strain evidence="8">TRIP AH-1</strain>
    </source>
</reference>
<dbReference type="AlphaFoldDB" id="A0A445N361"/>
<keyword evidence="7" id="KW-0812">Transmembrane</keyword>
<evidence type="ECO:0000313" key="8">
    <source>
        <dbReference type="EMBL" id="SPD76139.1"/>
    </source>
</evidence>
<dbReference type="CDD" id="cd07984">
    <property type="entry name" value="LPLAT_LABLAT-like"/>
    <property type="match status" value="1"/>
</dbReference>
<accession>A0A445N361</accession>
<keyword evidence="5 7" id="KW-0472">Membrane</keyword>
<protein>
    <submittedName>
        <fullName evidence="8">Lauroyl/myristoyl acyltransferase</fullName>
    </submittedName>
</protein>
<keyword evidence="4 8" id="KW-0808">Transferase</keyword>
<dbReference type="PANTHER" id="PTHR30606">
    <property type="entry name" value="LIPID A BIOSYNTHESIS LAUROYL ACYLTRANSFERASE"/>
    <property type="match status" value="1"/>
</dbReference>
<dbReference type="GO" id="GO:0009247">
    <property type="term" value="P:glycolipid biosynthetic process"/>
    <property type="evidence" value="ECO:0007669"/>
    <property type="project" value="UniProtKB-ARBA"/>
</dbReference>
<comment type="subcellular location">
    <subcellularLocation>
        <location evidence="1">Cell inner membrane</location>
    </subcellularLocation>
</comment>
<dbReference type="InterPro" id="IPR004960">
    <property type="entry name" value="LipA_acyltrans"/>
</dbReference>
<evidence type="ECO:0000256" key="1">
    <source>
        <dbReference type="ARBA" id="ARBA00004533"/>
    </source>
</evidence>